<evidence type="ECO:0000313" key="2">
    <source>
        <dbReference type="EMBL" id="PIU36908.1"/>
    </source>
</evidence>
<dbReference type="InterPro" id="IPR036691">
    <property type="entry name" value="Endo/exonu/phosph_ase_sf"/>
</dbReference>
<dbReference type="InterPro" id="IPR050410">
    <property type="entry name" value="CCR4/nocturin_mRNA_transcr"/>
</dbReference>
<dbReference type="AlphaFoldDB" id="A0A2M6YTQ9"/>
<accession>A0A2M6YTQ9</accession>
<dbReference type="SUPFAM" id="SSF56219">
    <property type="entry name" value="DNase I-like"/>
    <property type="match status" value="1"/>
</dbReference>
<dbReference type="GO" id="GO:0000175">
    <property type="term" value="F:3'-5'-RNA exonuclease activity"/>
    <property type="evidence" value="ECO:0007669"/>
    <property type="project" value="TreeGrafter"/>
</dbReference>
<evidence type="ECO:0000259" key="1">
    <source>
        <dbReference type="Pfam" id="PF03372"/>
    </source>
</evidence>
<organism evidence="2 3">
    <name type="scientific">Candidatus Roizmanbacteria bacterium CG07_land_8_20_14_0_80_34_15</name>
    <dbReference type="NCBI Taxonomy" id="1974849"/>
    <lineage>
        <taxon>Bacteria</taxon>
        <taxon>Candidatus Roizmaniibacteriota</taxon>
    </lineage>
</organism>
<dbReference type="EMBL" id="PEWY01000103">
    <property type="protein sequence ID" value="PIU36908.1"/>
    <property type="molecule type" value="Genomic_DNA"/>
</dbReference>
<sequence length="261" mass="30347">MNFSVLTYNTLFNKAFLQLKTIIDKNHPDILCLQEVDISPDNLKNLNKYGYQLADYSGTFIKFGRAFGVATYYNPQKFKFINSNSLKISSNLSELFYTIPQFILGINKLKTVLQTDFISKVNNKKIVICNSHLIVIASNKVRVNHIDEALTSLNISNKIPLIIVGDFNYLPYQRKRLDNIMAKFNLKEATKNIMQTVDFSSNGKKEDFSFLQGFLIRRINHFFGNQMKNDYIYYRGVRLSKTDRIEVRFSDHYPVISNFKI</sequence>
<feature type="domain" description="Endonuclease/exonuclease/phosphatase" evidence="1">
    <location>
        <begin position="6"/>
        <end position="252"/>
    </location>
</feature>
<protein>
    <recommendedName>
        <fullName evidence="1">Endonuclease/exonuclease/phosphatase domain-containing protein</fullName>
    </recommendedName>
</protein>
<comment type="caution">
    <text evidence="2">The sequence shown here is derived from an EMBL/GenBank/DDBJ whole genome shotgun (WGS) entry which is preliminary data.</text>
</comment>
<gene>
    <name evidence="2" type="ORF">COT02_03530</name>
</gene>
<dbReference type="PANTHER" id="PTHR12121">
    <property type="entry name" value="CARBON CATABOLITE REPRESSOR PROTEIN 4"/>
    <property type="match status" value="1"/>
</dbReference>
<dbReference type="Proteomes" id="UP000230184">
    <property type="component" value="Unassembled WGS sequence"/>
</dbReference>
<dbReference type="InterPro" id="IPR005135">
    <property type="entry name" value="Endo/exonuclease/phosphatase"/>
</dbReference>
<proteinExistence type="predicted"/>
<dbReference type="PANTHER" id="PTHR12121:SF34">
    <property type="entry name" value="PROTEIN ANGEL"/>
    <property type="match status" value="1"/>
</dbReference>
<name>A0A2M6YTQ9_9BACT</name>
<dbReference type="Gene3D" id="3.60.10.10">
    <property type="entry name" value="Endonuclease/exonuclease/phosphatase"/>
    <property type="match status" value="1"/>
</dbReference>
<evidence type="ECO:0000313" key="3">
    <source>
        <dbReference type="Proteomes" id="UP000230184"/>
    </source>
</evidence>
<dbReference type="Pfam" id="PF03372">
    <property type="entry name" value="Exo_endo_phos"/>
    <property type="match status" value="1"/>
</dbReference>
<reference evidence="3" key="1">
    <citation type="submission" date="2017-09" db="EMBL/GenBank/DDBJ databases">
        <title>Depth-based differentiation of microbial function through sediment-hosted aquifers and enrichment of novel symbionts in the deep terrestrial subsurface.</title>
        <authorList>
            <person name="Probst A.J."/>
            <person name="Ladd B."/>
            <person name="Jarett J.K."/>
            <person name="Geller-Mcgrath D.E."/>
            <person name="Sieber C.M.K."/>
            <person name="Emerson J.B."/>
            <person name="Anantharaman K."/>
            <person name="Thomas B.C."/>
            <person name="Malmstrom R."/>
            <person name="Stieglmeier M."/>
            <person name="Klingl A."/>
            <person name="Woyke T."/>
            <person name="Ryan C.M."/>
            <person name="Banfield J.F."/>
        </authorList>
    </citation>
    <scope>NUCLEOTIDE SEQUENCE [LARGE SCALE GENOMIC DNA]</scope>
</reference>